<name>A0A0D7AWT8_9AGAR</name>
<dbReference type="OrthoDB" id="10250354at2759"/>
<keyword evidence="1" id="KW-0143">Chaperone</keyword>
<dbReference type="PROSITE" id="PS50076">
    <property type="entry name" value="DNAJ_2"/>
    <property type="match status" value="1"/>
</dbReference>
<feature type="region of interest" description="Disordered" evidence="2">
    <location>
        <begin position="69"/>
        <end position="124"/>
    </location>
</feature>
<dbReference type="Pfam" id="PF00226">
    <property type="entry name" value="DnaJ"/>
    <property type="match status" value="1"/>
</dbReference>
<feature type="domain" description="J" evidence="3">
    <location>
        <begin position="4"/>
        <end position="69"/>
    </location>
</feature>
<dbReference type="Pfam" id="PF01556">
    <property type="entry name" value="DnaJ_C"/>
    <property type="match status" value="1"/>
</dbReference>
<protein>
    <submittedName>
        <fullName evidence="4">DnaJ-domain-containing protein</fullName>
    </submittedName>
</protein>
<feature type="region of interest" description="Disordered" evidence="2">
    <location>
        <begin position="193"/>
        <end position="216"/>
    </location>
</feature>
<dbReference type="InterPro" id="IPR018253">
    <property type="entry name" value="DnaJ_domain_CS"/>
</dbReference>
<gene>
    <name evidence="4" type="ORF">CYLTODRAFT_426899</name>
</gene>
<dbReference type="GO" id="GO:0006457">
    <property type="term" value="P:protein folding"/>
    <property type="evidence" value="ECO:0007669"/>
    <property type="project" value="InterPro"/>
</dbReference>
<dbReference type="CDD" id="cd10747">
    <property type="entry name" value="DnaJ_C"/>
    <property type="match status" value="1"/>
</dbReference>
<dbReference type="Gene3D" id="1.10.287.110">
    <property type="entry name" value="DnaJ domain"/>
    <property type="match status" value="1"/>
</dbReference>
<organism evidence="4 5">
    <name type="scientific">Cylindrobasidium torrendii FP15055 ss-10</name>
    <dbReference type="NCBI Taxonomy" id="1314674"/>
    <lineage>
        <taxon>Eukaryota</taxon>
        <taxon>Fungi</taxon>
        <taxon>Dikarya</taxon>
        <taxon>Basidiomycota</taxon>
        <taxon>Agaricomycotina</taxon>
        <taxon>Agaricomycetes</taxon>
        <taxon>Agaricomycetidae</taxon>
        <taxon>Agaricales</taxon>
        <taxon>Marasmiineae</taxon>
        <taxon>Physalacriaceae</taxon>
        <taxon>Cylindrobasidium</taxon>
    </lineage>
</organism>
<dbReference type="Proteomes" id="UP000054007">
    <property type="component" value="Unassembled WGS sequence"/>
</dbReference>
<feature type="compositionally biased region" description="Gly residues" evidence="2">
    <location>
        <begin position="74"/>
        <end position="104"/>
    </location>
</feature>
<dbReference type="InterPro" id="IPR008971">
    <property type="entry name" value="HSP40/DnaJ_pept-bd"/>
</dbReference>
<dbReference type="GO" id="GO:0051082">
    <property type="term" value="F:unfolded protein binding"/>
    <property type="evidence" value="ECO:0007669"/>
    <property type="project" value="InterPro"/>
</dbReference>
<evidence type="ECO:0000313" key="4">
    <source>
        <dbReference type="EMBL" id="KIY62465.1"/>
    </source>
</evidence>
<dbReference type="STRING" id="1314674.A0A0D7AWT8"/>
<dbReference type="GO" id="GO:0051087">
    <property type="term" value="F:protein-folding chaperone binding"/>
    <property type="evidence" value="ECO:0007669"/>
    <property type="project" value="TreeGrafter"/>
</dbReference>
<dbReference type="SUPFAM" id="SSF49493">
    <property type="entry name" value="HSP40/DnaJ peptide-binding domain"/>
    <property type="match status" value="2"/>
</dbReference>
<dbReference type="SUPFAM" id="SSF46565">
    <property type="entry name" value="Chaperone J-domain"/>
    <property type="match status" value="1"/>
</dbReference>
<keyword evidence="5" id="KW-1185">Reference proteome</keyword>
<dbReference type="InterPro" id="IPR002939">
    <property type="entry name" value="DnaJ_C"/>
</dbReference>
<proteinExistence type="predicted"/>
<dbReference type="PANTHER" id="PTHR24078">
    <property type="entry name" value="DNAJ HOMOLOG SUBFAMILY C MEMBER"/>
    <property type="match status" value="1"/>
</dbReference>
<dbReference type="AlphaFoldDB" id="A0A0D7AWT8"/>
<dbReference type="InterPro" id="IPR036869">
    <property type="entry name" value="J_dom_sf"/>
</dbReference>
<dbReference type="CDD" id="cd06257">
    <property type="entry name" value="DnaJ"/>
    <property type="match status" value="1"/>
</dbReference>
<sequence>MGTDYYKLLGVSKGADDNEIKKAYKKMALKFHPDRNGGSEEASQKFKEISEAFEVLSDKNKRAIYDQFGEEGLKGGGPTPGAGAGGPGGPGGFSGFSGFPGGGAQTFSFSTGPGGFGGGGGGGGFRASDPNKLFEEIFGGGFGGFGMGGMPGMSSMGGMGGGARPRRTTTMFDDDDDDMSGFSGGMPGGMGNGMGGGMPRSKPRRTDTQPPAPTTSEISRPLKVALKDLYNGTVKHLKVGRRLLNGTTEEKVLDIQIHPGWKSGTKVRFARAGNEQPNGDAQDLVFVVEEKPDDVWSRDGNDLVCKVPISLVDALTGTGGRKTVELLDGRKIQVAVPSGVVKPGQETTVPGEGMPIRKDGATRSKGDLIVRWDVTFPDRITPSQKEGLRKVLG</sequence>
<dbReference type="InterPro" id="IPR001623">
    <property type="entry name" value="DnaJ_domain"/>
</dbReference>
<dbReference type="FunFam" id="2.60.260.20:FF:000015">
    <property type="entry name" value="Heat shock protein 40"/>
    <property type="match status" value="1"/>
</dbReference>
<dbReference type="EMBL" id="KN880782">
    <property type="protein sequence ID" value="KIY62465.1"/>
    <property type="molecule type" value="Genomic_DNA"/>
</dbReference>
<dbReference type="GO" id="GO:0005829">
    <property type="term" value="C:cytosol"/>
    <property type="evidence" value="ECO:0007669"/>
    <property type="project" value="TreeGrafter"/>
</dbReference>
<dbReference type="FunFam" id="2.60.260.20:FF:000013">
    <property type="entry name" value="DnaJ subfamily B member 11"/>
    <property type="match status" value="1"/>
</dbReference>
<evidence type="ECO:0000259" key="3">
    <source>
        <dbReference type="PROSITE" id="PS50076"/>
    </source>
</evidence>
<dbReference type="GO" id="GO:0006413">
    <property type="term" value="P:translational initiation"/>
    <property type="evidence" value="ECO:0007669"/>
    <property type="project" value="TreeGrafter"/>
</dbReference>
<evidence type="ECO:0000256" key="1">
    <source>
        <dbReference type="ARBA" id="ARBA00023186"/>
    </source>
</evidence>
<dbReference type="PROSITE" id="PS00636">
    <property type="entry name" value="DNAJ_1"/>
    <property type="match status" value="1"/>
</dbReference>
<dbReference type="PANTHER" id="PTHR24078:SF553">
    <property type="entry name" value="DNAJ HOMOLOG SUBFAMILY B MEMBER 5"/>
    <property type="match status" value="1"/>
</dbReference>
<evidence type="ECO:0000256" key="2">
    <source>
        <dbReference type="SAM" id="MobiDB-lite"/>
    </source>
</evidence>
<evidence type="ECO:0000313" key="5">
    <source>
        <dbReference type="Proteomes" id="UP000054007"/>
    </source>
</evidence>
<dbReference type="PRINTS" id="PR00625">
    <property type="entry name" value="JDOMAIN"/>
</dbReference>
<dbReference type="Gene3D" id="2.60.260.20">
    <property type="entry name" value="Urease metallochaperone UreE, N-terminal domain"/>
    <property type="match status" value="2"/>
</dbReference>
<dbReference type="SMART" id="SM00271">
    <property type="entry name" value="DnaJ"/>
    <property type="match status" value="1"/>
</dbReference>
<dbReference type="InterPro" id="IPR051339">
    <property type="entry name" value="DnaJ_subfamily_B"/>
</dbReference>
<accession>A0A0D7AWT8</accession>
<reference evidence="4 5" key="1">
    <citation type="journal article" date="2015" name="Fungal Genet. Biol.">
        <title>Evolution of novel wood decay mechanisms in Agaricales revealed by the genome sequences of Fistulina hepatica and Cylindrobasidium torrendii.</title>
        <authorList>
            <person name="Floudas D."/>
            <person name="Held B.W."/>
            <person name="Riley R."/>
            <person name="Nagy L.G."/>
            <person name="Koehler G."/>
            <person name="Ransdell A.S."/>
            <person name="Younus H."/>
            <person name="Chow J."/>
            <person name="Chiniquy J."/>
            <person name="Lipzen A."/>
            <person name="Tritt A."/>
            <person name="Sun H."/>
            <person name="Haridas S."/>
            <person name="LaButti K."/>
            <person name="Ohm R.A."/>
            <person name="Kues U."/>
            <person name="Blanchette R.A."/>
            <person name="Grigoriev I.V."/>
            <person name="Minto R.E."/>
            <person name="Hibbett D.S."/>
        </authorList>
    </citation>
    <scope>NUCLEOTIDE SEQUENCE [LARGE SCALE GENOMIC DNA]</scope>
    <source>
        <strain evidence="4 5">FP15055 ss-10</strain>
    </source>
</reference>
<feature type="compositionally biased region" description="Gly residues" evidence="2">
    <location>
        <begin position="112"/>
        <end position="124"/>
    </location>
</feature>